<dbReference type="EMBL" id="MCGN01000002">
    <property type="protein sequence ID" value="ORZ00516.1"/>
    <property type="molecule type" value="Genomic_DNA"/>
</dbReference>
<protein>
    <submittedName>
        <fullName evidence="1">Uncharacterized protein</fullName>
    </submittedName>
</protein>
<organism evidence="1 2">
    <name type="scientific">Syncephalastrum racemosum</name>
    <name type="common">Filamentous fungus</name>
    <dbReference type="NCBI Taxonomy" id="13706"/>
    <lineage>
        <taxon>Eukaryota</taxon>
        <taxon>Fungi</taxon>
        <taxon>Fungi incertae sedis</taxon>
        <taxon>Mucoromycota</taxon>
        <taxon>Mucoromycotina</taxon>
        <taxon>Mucoromycetes</taxon>
        <taxon>Mucorales</taxon>
        <taxon>Syncephalastraceae</taxon>
        <taxon>Syncephalastrum</taxon>
    </lineage>
</organism>
<proteinExistence type="predicted"/>
<keyword evidence="2" id="KW-1185">Reference proteome</keyword>
<evidence type="ECO:0000313" key="1">
    <source>
        <dbReference type="EMBL" id="ORZ00516.1"/>
    </source>
</evidence>
<dbReference type="Proteomes" id="UP000242180">
    <property type="component" value="Unassembled WGS sequence"/>
</dbReference>
<accession>A0A1X2HNR3</accession>
<evidence type="ECO:0000313" key="2">
    <source>
        <dbReference type="Proteomes" id="UP000242180"/>
    </source>
</evidence>
<gene>
    <name evidence="1" type="ORF">BCR43DRAFT_485361</name>
</gene>
<dbReference type="InParanoid" id="A0A1X2HNR3"/>
<sequence>MPRRRREHPSVLVIAIITHVLVHKHIQQQPPLGVPIKYKISSGNHPEKKVQYKKVRYRHASVHSCEALSPHFAHFLMYNLQQILRAFWRKFQASSSSG</sequence>
<comment type="caution">
    <text evidence="1">The sequence shown here is derived from an EMBL/GenBank/DDBJ whole genome shotgun (WGS) entry which is preliminary data.</text>
</comment>
<dbReference type="AlphaFoldDB" id="A0A1X2HNR3"/>
<name>A0A1X2HNR3_SYNRA</name>
<reference evidence="1 2" key="1">
    <citation type="submission" date="2016-07" db="EMBL/GenBank/DDBJ databases">
        <title>Pervasive Adenine N6-methylation of Active Genes in Fungi.</title>
        <authorList>
            <consortium name="DOE Joint Genome Institute"/>
            <person name="Mondo S.J."/>
            <person name="Dannebaum R.O."/>
            <person name="Kuo R.C."/>
            <person name="Labutti K."/>
            <person name="Haridas S."/>
            <person name="Kuo A."/>
            <person name="Salamov A."/>
            <person name="Ahrendt S.R."/>
            <person name="Lipzen A."/>
            <person name="Sullivan W."/>
            <person name="Andreopoulos W.B."/>
            <person name="Clum A."/>
            <person name="Lindquist E."/>
            <person name="Daum C."/>
            <person name="Ramamoorthy G.K."/>
            <person name="Gryganskyi A."/>
            <person name="Culley D."/>
            <person name="Magnuson J.K."/>
            <person name="James T.Y."/>
            <person name="O'Malley M.A."/>
            <person name="Stajich J.E."/>
            <person name="Spatafora J.W."/>
            <person name="Visel A."/>
            <person name="Grigoriev I.V."/>
        </authorList>
    </citation>
    <scope>NUCLEOTIDE SEQUENCE [LARGE SCALE GENOMIC DNA]</scope>
    <source>
        <strain evidence="1 2">NRRL 2496</strain>
    </source>
</reference>